<dbReference type="SUPFAM" id="SSF158472">
    <property type="entry name" value="HAMP domain-like"/>
    <property type="match status" value="1"/>
</dbReference>
<keyword evidence="13 14" id="KW-0472">Membrane</keyword>
<evidence type="ECO:0000313" key="17">
    <source>
        <dbReference type="EMBL" id="MFC5404821.1"/>
    </source>
</evidence>
<dbReference type="InterPro" id="IPR003594">
    <property type="entry name" value="HATPase_dom"/>
</dbReference>
<evidence type="ECO:0000256" key="5">
    <source>
        <dbReference type="ARBA" id="ARBA00022553"/>
    </source>
</evidence>
<feature type="domain" description="HAMP" evidence="16">
    <location>
        <begin position="328"/>
        <end position="380"/>
    </location>
</feature>
<dbReference type="Pfam" id="PF00672">
    <property type="entry name" value="HAMP"/>
    <property type="match status" value="1"/>
</dbReference>
<keyword evidence="12" id="KW-0902">Two-component regulatory system</keyword>
<comment type="catalytic activity">
    <reaction evidence="1">
        <text>ATP + protein L-histidine = ADP + protein N-phospho-L-histidine.</text>
        <dbReference type="EC" id="2.7.13.3"/>
    </reaction>
</comment>
<sequence>MGATNRWDRWMKWITMQNMNMAKKFIIVFLLLFVVPTFIIGLISYRNYTATIKKTTTEYTAQIFSEMMNKLNGYINDMKSITLIPYYIPDMQKLLQQAGNSPDKSRAIDGYLRLMKRDRKNKGLIYVYDAQGKIFYYGIRTEDIRSDIDSLYKKYKALTEQSKGSPVLLDTQIVTDMGGKQRRFLTVLRNIKDLSDFNTVGIACVDMDIDEMDSMVQQLETSTKGKMYILNERNEVIYDRGRTLLTKKFDDPKVLEMMKGNSGNVLMKRSGESLLTIYKVSQDTGWKFIISIPTKEMYKDAVKTTRFNLMISLLAGGAALAIFILLSYSITKPLRRLVQLMKKVRGGDLDVSFSIRGNDEVGAVGLSFNNMVKNLKALIQEIYVTNLRKKQTELNALQGQINPHFIYNTLETIRMISVLHRVNELSDLTIKFGKLLRYSINEMNELVTIQDEFDHLNNYIYIQNKRFTNKFTLNINVDHSLTMIKTIKLIFQPIVENSIFYGLEHIDDAGVITITAEHVDGYVIFKIIDNGSGIDAEKLTEINRRIEENSSNLQAKGSIGLTNVNERIKLFFGEKYGLTISSELGKGTEVTLRLPFIE</sequence>
<dbReference type="InterPro" id="IPR005467">
    <property type="entry name" value="His_kinase_dom"/>
</dbReference>
<dbReference type="InterPro" id="IPR033479">
    <property type="entry name" value="dCache_1"/>
</dbReference>
<keyword evidence="8" id="KW-0547">Nucleotide-binding</keyword>
<dbReference type="SMART" id="SM00387">
    <property type="entry name" value="HATPase_c"/>
    <property type="match status" value="1"/>
</dbReference>
<evidence type="ECO:0000256" key="12">
    <source>
        <dbReference type="ARBA" id="ARBA00023012"/>
    </source>
</evidence>
<keyword evidence="4" id="KW-1003">Cell membrane</keyword>
<keyword evidence="6 17" id="KW-0808">Transferase</keyword>
<organism evidence="17 18">
    <name type="scientific">Cohnella soli</name>
    <dbReference type="NCBI Taxonomy" id="425005"/>
    <lineage>
        <taxon>Bacteria</taxon>
        <taxon>Bacillati</taxon>
        <taxon>Bacillota</taxon>
        <taxon>Bacilli</taxon>
        <taxon>Bacillales</taxon>
        <taxon>Paenibacillaceae</taxon>
        <taxon>Cohnella</taxon>
    </lineage>
</organism>
<dbReference type="EC" id="2.7.13.3" evidence="3"/>
<feature type="transmembrane region" description="Helical" evidence="14">
    <location>
        <begin position="309"/>
        <end position="331"/>
    </location>
</feature>
<comment type="caution">
    <text evidence="17">The sequence shown here is derived from an EMBL/GenBank/DDBJ whole genome shotgun (WGS) entry which is preliminary data.</text>
</comment>
<dbReference type="Pfam" id="PF02743">
    <property type="entry name" value="dCache_1"/>
    <property type="match status" value="1"/>
</dbReference>
<evidence type="ECO:0000256" key="13">
    <source>
        <dbReference type="ARBA" id="ARBA00023136"/>
    </source>
</evidence>
<dbReference type="InterPro" id="IPR050640">
    <property type="entry name" value="Bact_2-comp_sensor_kinase"/>
</dbReference>
<evidence type="ECO:0000259" key="16">
    <source>
        <dbReference type="PROSITE" id="PS50885"/>
    </source>
</evidence>
<dbReference type="SMART" id="SM00304">
    <property type="entry name" value="HAMP"/>
    <property type="match status" value="1"/>
</dbReference>
<dbReference type="Gene3D" id="6.10.340.10">
    <property type="match status" value="1"/>
</dbReference>
<dbReference type="RefSeq" id="WP_378135458.1">
    <property type="nucleotide sequence ID" value="NZ_JBHSMI010000028.1"/>
</dbReference>
<evidence type="ECO:0000259" key="15">
    <source>
        <dbReference type="PROSITE" id="PS50109"/>
    </source>
</evidence>
<keyword evidence="7 14" id="KW-0812">Transmembrane</keyword>
<comment type="subcellular location">
    <subcellularLocation>
        <location evidence="2">Cell membrane</location>
        <topology evidence="2">Multi-pass membrane protein</topology>
    </subcellularLocation>
</comment>
<evidence type="ECO:0000313" key="18">
    <source>
        <dbReference type="Proteomes" id="UP001596113"/>
    </source>
</evidence>
<proteinExistence type="predicted"/>
<evidence type="ECO:0000256" key="1">
    <source>
        <dbReference type="ARBA" id="ARBA00000085"/>
    </source>
</evidence>
<keyword evidence="9 17" id="KW-0418">Kinase</keyword>
<dbReference type="SUPFAM" id="SSF55874">
    <property type="entry name" value="ATPase domain of HSP90 chaperone/DNA topoisomerase II/histidine kinase"/>
    <property type="match status" value="1"/>
</dbReference>
<dbReference type="PANTHER" id="PTHR34220:SF7">
    <property type="entry name" value="SENSOR HISTIDINE KINASE YPDA"/>
    <property type="match status" value="1"/>
</dbReference>
<keyword evidence="10" id="KW-0067">ATP-binding</keyword>
<evidence type="ECO:0000256" key="2">
    <source>
        <dbReference type="ARBA" id="ARBA00004651"/>
    </source>
</evidence>
<dbReference type="PROSITE" id="PS50109">
    <property type="entry name" value="HIS_KIN"/>
    <property type="match status" value="1"/>
</dbReference>
<dbReference type="EMBL" id="JBHSMI010000028">
    <property type="protein sequence ID" value="MFC5404821.1"/>
    <property type="molecule type" value="Genomic_DNA"/>
</dbReference>
<evidence type="ECO:0000256" key="7">
    <source>
        <dbReference type="ARBA" id="ARBA00022692"/>
    </source>
</evidence>
<keyword evidence="5" id="KW-0597">Phosphoprotein</keyword>
<evidence type="ECO:0000256" key="10">
    <source>
        <dbReference type="ARBA" id="ARBA00022840"/>
    </source>
</evidence>
<evidence type="ECO:0000256" key="9">
    <source>
        <dbReference type="ARBA" id="ARBA00022777"/>
    </source>
</evidence>
<evidence type="ECO:0000256" key="8">
    <source>
        <dbReference type="ARBA" id="ARBA00022741"/>
    </source>
</evidence>
<keyword evidence="11 14" id="KW-1133">Transmembrane helix</keyword>
<dbReference type="InterPro" id="IPR010559">
    <property type="entry name" value="Sig_transdc_His_kin_internal"/>
</dbReference>
<evidence type="ECO:0000256" key="11">
    <source>
        <dbReference type="ARBA" id="ARBA00022989"/>
    </source>
</evidence>
<keyword evidence="18" id="KW-1185">Reference proteome</keyword>
<dbReference type="PROSITE" id="PS50885">
    <property type="entry name" value="HAMP"/>
    <property type="match status" value="1"/>
</dbReference>
<dbReference type="Pfam" id="PF02518">
    <property type="entry name" value="HATPase_c"/>
    <property type="match status" value="1"/>
</dbReference>
<protein>
    <recommendedName>
        <fullName evidence="3">histidine kinase</fullName>
        <ecNumber evidence="3">2.7.13.3</ecNumber>
    </recommendedName>
</protein>
<name>A0ABW0HX72_9BACL</name>
<accession>A0ABW0HX72</accession>
<dbReference type="CDD" id="cd06225">
    <property type="entry name" value="HAMP"/>
    <property type="match status" value="1"/>
</dbReference>
<evidence type="ECO:0000256" key="3">
    <source>
        <dbReference type="ARBA" id="ARBA00012438"/>
    </source>
</evidence>
<dbReference type="GO" id="GO:0004673">
    <property type="term" value="F:protein histidine kinase activity"/>
    <property type="evidence" value="ECO:0007669"/>
    <property type="project" value="UniProtKB-EC"/>
</dbReference>
<dbReference type="Gene3D" id="3.30.450.20">
    <property type="entry name" value="PAS domain"/>
    <property type="match status" value="1"/>
</dbReference>
<evidence type="ECO:0000256" key="4">
    <source>
        <dbReference type="ARBA" id="ARBA00022475"/>
    </source>
</evidence>
<dbReference type="Gene3D" id="3.30.565.10">
    <property type="entry name" value="Histidine kinase-like ATPase, C-terminal domain"/>
    <property type="match status" value="1"/>
</dbReference>
<dbReference type="InterPro" id="IPR036890">
    <property type="entry name" value="HATPase_C_sf"/>
</dbReference>
<gene>
    <name evidence="17" type="ORF">ACFPOF_18940</name>
</gene>
<evidence type="ECO:0000256" key="14">
    <source>
        <dbReference type="SAM" id="Phobius"/>
    </source>
</evidence>
<feature type="domain" description="Histidine kinase" evidence="15">
    <location>
        <begin position="487"/>
        <end position="598"/>
    </location>
</feature>
<dbReference type="Proteomes" id="UP001596113">
    <property type="component" value="Unassembled WGS sequence"/>
</dbReference>
<evidence type="ECO:0000256" key="6">
    <source>
        <dbReference type="ARBA" id="ARBA00022679"/>
    </source>
</evidence>
<dbReference type="Pfam" id="PF06580">
    <property type="entry name" value="His_kinase"/>
    <property type="match status" value="1"/>
</dbReference>
<dbReference type="PANTHER" id="PTHR34220">
    <property type="entry name" value="SENSOR HISTIDINE KINASE YPDA"/>
    <property type="match status" value="1"/>
</dbReference>
<reference evidence="18" key="1">
    <citation type="journal article" date="2019" name="Int. J. Syst. Evol. Microbiol.">
        <title>The Global Catalogue of Microorganisms (GCM) 10K type strain sequencing project: providing services to taxonomists for standard genome sequencing and annotation.</title>
        <authorList>
            <consortium name="The Broad Institute Genomics Platform"/>
            <consortium name="The Broad Institute Genome Sequencing Center for Infectious Disease"/>
            <person name="Wu L."/>
            <person name="Ma J."/>
        </authorList>
    </citation>
    <scope>NUCLEOTIDE SEQUENCE [LARGE SCALE GENOMIC DNA]</scope>
    <source>
        <strain evidence="18">CGMCC 1.18575</strain>
    </source>
</reference>
<dbReference type="InterPro" id="IPR003660">
    <property type="entry name" value="HAMP_dom"/>
</dbReference>